<sequence length="113" mass="12683">MSINLQGKVSEEAVATAIRTLRDKGFIINFRSDLVHSILSAILQETPPDRVFISKEDATLYLNATLAYSRNSRRDVNPQRAVVSLKAASEMERLHKDGTLSEALKILEEKLEE</sequence>
<organism evidence="1">
    <name type="scientific">viral metagenome</name>
    <dbReference type="NCBI Taxonomy" id="1070528"/>
    <lineage>
        <taxon>unclassified sequences</taxon>
        <taxon>metagenomes</taxon>
        <taxon>organismal metagenomes</taxon>
    </lineage>
</organism>
<evidence type="ECO:0000313" key="1">
    <source>
        <dbReference type="EMBL" id="QJA70657.1"/>
    </source>
</evidence>
<protein>
    <submittedName>
        <fullName evidence="1">Uncharacterized protein</fullName>
    </submittedName>
</protein>
<evidence type="ECO:0000313" key="2">
    <source>
        <dbReference type="EMBL" id="QJA86751.1"/>
    </source>
</evidence>
<dbReference type="AlphaFoldDB" id="A0A6M3JPA8"/>
<gene>
    <name evidence="1" type="ORF">MM415A03616_0008</name>
    <name evidence="2" type="ORF">MM415B03123_0009</name>
</gene>
<reference evidence="1" key="1">
    <citation type="submission" date="2020-03" db="EMBL/GenBank/DDBJ databases">
        <title>The deep terrestrial virosphere.</title>
        <authorList>
            <person name="Holmfeldt K."/>
            <person name="Nilsson E."/>
            <person name="Simone D."/>
            <person name="Lopez-Fernandez M."/>
            <person name="Wu X."/>
            <person name="de Brujin I."/>
            <person name="Lundin D."/>
            <person name="Andersson A."/>
            <person name="Bertilsson S."/>
            <person name="Dopson M."/>
        </authorList>
    </citation>
    <scope>NUCLEOTIDE SEQUENCE</scope>
    <source>
        <strain evidence="1">MM415A03616</strain>
        <strain evidence="2">MM415B03123</strain>
    </source>
</reference>
<dbReference type="EMBL" id="MT141810">
    <property type="protein sequence ID" value="QJA70657.1"/>
    <property type="molecule type" value="Genomic_DNA"/>
</dbReference>
<name>A0A6M3JPA8_9ZZZZ</name>
<proteinExistence type="predicted"/>
<accession>A0A6M3JPA8</accession>
<dbReference type="EMBL" id="MT142657">
    <property type="protein sequence ID" value="QJA86751.1"/>
    <property type="molecule type" value="Genomic_DNA"/>
</dbReference>